<feature type="transmembrane region" description="Helical" evidence="1">
    <location>
        <begin position="521"/>
        <end position="538"/>
    </location>
</feature>
<reference evidence="3" key="1">
    <citation type="submission" date="2016-11" db="EMBL/GenBank/DDBJ databases">
        <authorList>
            <person name="Varghese N."/>
            <person name="Submissions S."/>
        </authorList>
    </citation>
    <scope>NUCLEOTIDE SEQUENCE [LARGE SCALE GENOMIC DNA]</scope>
    <source>
        <strain evidence="3">DSM 11003</strain>
    </source>
</reference>
<keyword evidence="3" id="KW-1185">Reference proteome</keyword>
<dbReference type="STRING" id="1123382.SAMN02745221_01233"/>
<name>A0A1M5NKH7_9FIRM</name>
<dbReference type="Proteomes" id="UP000242329">
    <property type="component" value="Unassembled WGS sequence"/>
</dbReference>
<dbReference type="InterPro" id="IPR017850">
    <property type="entry name" value="Alkaline_phosphatase_core_sf"/>
</dbReference>
<feature type="transmembrane region" description="Helical" evidence="1">
    <location>
        <begin position="449"/>
        <end position="471"/>
    </location>
</feature>
<sequence length="745" mass="81750">MSIKLKKVISLFIFFWFVFSFFMSQSALGISDNDSKKAIIIVMDFIDVADLIEADTPNLDKLLEESALGLMNVRAKNRNPSSSYMSIGSGLKIGTVPNAELSFNSNEDITVLPYVFARQNATVKAQNLYAVFTGQTPPPEGVVNIYIEMLKNTSSKYKPPYEPGQIGKIARENGLTVAVVGNADTISILNRNIALLAMDENGKVPLGNVSQDLIQVNPLVLGGVETDHQAMLSYIKRYLPLSDILFIDLGDTSRVEIDSINAAPDIIKKQRQQALERDDRLLGQILSLLNLDQTMLIIMSPNPHKQMIEEGNLGLTPIIVHYPEGQKGLLSSPTTRREGIVAGADIIPSIFAYFDSQIIPDNQGMQVIKQSSTLEDLKNQLDFFKNLRAHRLPLNITFMVWAVILILWGFIMVINKKESLYPWLEKIIFATLSIPVVFLFISFTGYQSLFISIILTLALAWLLALAFCQLGTNREQGLFILTSATSLLLIGDILAGSPLMLNSPLGSDVIAGGRFYGIGNDYMGILIASTVVATALAIKRLKPKSRLNIILASLPLFIASIAIGYPKLGANVGGFIASLFTWGVFILVMTQDKLNIKKISAAALLSVLVVIAIASLDAFLNPNPSHAGKAIQNLLAGGSQAFFSIIRIKLGIVANTISQSVWTLVLLLEILILIWVQIRKKDIIKSIKKEYPYISKTINILITAAIVVFAVNDTGVIAASFILLYAIALYWLTLIKIDQVKSYAN</sequence>
<gene>
    <name evidence="2" type="ORF">SAMN02745221_01233</name>
</gene>
<keyword evidence="1" id="KW-0472">Membrane</keyword>
<dbReference type="RefSeq" id="WP_073091621.1">
    <property type="nucleotide sequence ID" value="NZ_FQWY01000017.1"/>
</dbReference>
<feature type="transmembrane region" description="Helical" evidence="1">
    <location>
        <begin position="572"/>
        <end position="589"/>
    </location>
</feature>
<organism evidence="2 3">
    <name type="scientific">Thermosyntropha lipolytica DSM 11003</name>
    <dbReference type="NCBI Taxonomy" id="1123382"/>
    <lineage>
        <taxon>Bacteria</taxon>
        <taxon>Bacillati</taxon>
        <taxon>Bacillota</taxon>
        <taxon>Clostridia</taxon>
        <taxon>Eubacteriales</taxon>
        <taxon>Syntrophomonadaceae</taxon>
        <taxon>Thermosyntropha</taxon>
    </lineage>
</organism>
<feature type="transmembrane region" description="Helical" evidence="1">
    <location>
        <begin position="392"/>
        <end position="411"/>
    </location>
</feature>
<dbReference type="EMBL" id="FQWY01000017">
    <property type="protein sequence ID" value="SHG90021.1"/>
    <property type="molecule type" value="Genomic_DNA"/>
</dbReference>
<keyword evidence="1" id="KW-1133">Transmembrane helix</keyword>
<feature type="transmembrane region" description="Helical" evidence="1">
    <location>
        <begin position="547"/>
        <end position="566"/>
    </location>
</feature>
<dbReference type="Gene3D" id="3.40.720.10">
    <property type="entry name" value="Alkaline Phosphatase, subunit A"/>
    <property type="match status" value="1"/>
</dbReference>
<dbReference type="AlphaFoldDB" id="A0A1M5NKH7"/>
<accession>A0A1M5NKH7</accession>
<proteinExistence type="predicted"/>
<feature type="transmembrane region" description="Helical" evidence="1">
    <location>
        <begin position="690"/>
        <end position="711"/>
    </location>
</feature>
<feature type="transmembrane region" description="Helical" evidence="1">
    <location>
        <begin position="717"/>
        <end position="735"/>
    </location>
</feature>
<feature type="transmembrane region" description="Helical" evidence="1">
    <location>
        <begin position="478"/>
        <end position="501"/>
    </location>
</feature>
<dbReference type="SUPFAM" id="SSF53649">
    <property type="entry name" value="Alkaline phosphatase-like"/>
    <property type="match status" value="1"/>
</dbReference>
<dbReference type="OrthoDB" id="3199331at2"/>
<evidence type="ECO:0000313" key="2">
    <source>
        <dbReference type="EMBL" id="SHG90021.1"/>
    </source>
</evidence>
<evidence type="ECO:0000313" key="3">
    <source>
        <dbReference type="Proteomes" id="UP000242329"/>
    </source>
</evidence>
<feature type="transmembrane region" description="Helical" evidence="1">
    <location>
        <begin position="601"/>
        <end position="620"/>
    </location>
</feature>
<evidence type="ECO:0000256" key="1">
    <source>
        <dbReference type="SAM" id="Phobius"/>
    </source>
</evidence>
<keyword evidence="1" id="KW-0812">Transmembrane</keyword>
<feature type="transmembrane region" description="Helical" evidence="1">
    <location>
        <begin position="660"/>
        <end position="678"/>
    </location>
</feature>
<protein>
    <submittedName>
        <fullName evidence="2">Uncharacterized protein</fullName>
    </submittedName>
</protein>
<feature type="transmembrane region" description="Helical" evidence="1">
    <location>
        <begin position="423"/>
        <end position="443"/>
    </location>
</feature>